<keyword evidence="3" id="KW-1185">Reference proteome</keyword>
<evidence type="ECO:0000313" key="2">
    <source>
        <dbReference type="EMBL" id="MDI2091318.1"/>
    </source>
</evidence>
<reference evidence="2" key="1">
    <citation type="submission" date="2023-05" db="EMBL/GenBank/DDBJ databases">
        <title>Whole genome sequence of Commensalibacter sp.</title>
        <authorList>
            <person name="Charoenyingcharoen P."/>
            <person name="Yukphan P."/>
        </authorList>
    </citation>
    <scope>NUCLEOTIDE SEQUENCE</scope>
    <source>
        <strain evidence="2">TBRC 16381</strain>
    </source>
</reference>
<organism evidence="2 3">
    <name type="scientific">Commensalibacter oyaizuii</name>
    <dbReference type="NCBI Taxonomy" id="3043873"/>
    <lineage>
        <taxon>Bacteria</taxon>
        <taxon>Pseudomonadati</taxon>
        <taxon>Pseudomonadota</taxon>
        <taxon>Alphaproteobacteria</taxon>
        <taxon>Acetobacterales</taxon>
        <taxon>Acetobacteraceae</taxon>
    </lineage>
</organism>
<comment type="caution">
    <text evidence="2">The sequence shown here is derived from an EMBL/GenBank/DDBJ whole genome shotgun (WGS) entry which is preliminary data.</text>
</comment>
<gene>
    <name evidence="2" type="ORF">QJV27_08035</name>
</gene>
<protein>
    <recommendedName>
        <fullName evidence="1">MmeI-like N-terminal domain-containing protein</fullName>
    </recommendedName>
</protein>
<dbReference type="InterPro" id="IPR046817">
    <property type="entry name" value="MmeI_N"/>
</dbReference>
<dbReference type="Proteomes" id="UP001431634">
    <property type="component" value="Unassembled WGS sequence"/>
</dbReference>
<feature type="domain" description="MmeI-like N-terminal" evidence="1">
    <location>
        <begin position="2"/>
        <end position="82"/>
    </location>
</feature>
<accession>A0ABT6Q2G8</accession>
<proteinExistence type="predicted"/>
<evidence type="ECO:0000313" key="3">
    <source>
        <dbReference type="Proteomes" id="UP001431634"/>
    </source>
</evidence>
<sequence>MKQEKRTKTNKIRFLIVTDFKIILAIDIKTQDTLDIHFVDLAKKFDFFLPWAGIEKAVYQGENPADVKAAEKLAKLFDEIKSDNFNEDDLKNKEKLHRLNIFLSRLLFC</sequence>
<name>A0ABT6Q2G8_9PROT</name>
<evidence type="ECO:0000259" key="1">
    <source>
        <dbReference type="Pfam" id="PF20464"/>
    </source>
</evidence>
<dbReference type="EMBL" id="JASBAO010000001">
    <property type="protein sequence ID" value="MDI2091318.1"/>
    <property type="molecule type" value="Genomic_DNA"/>
</dbReference>
<dbReference type="Pfam" id="PF20464">
    <property type="entry name" value="MmeI_N"/>
    <property type="match status" value="1"/>
</dbReference>